<evidence type="ECO:0000313" key="12">
    <source>
        <dbReference type="EMBL" id="EMD96633.1"/>
    </source>
</evidence>
<dbReference type="InterPro" id="IPR011545">
    <property type="entry name" value="DEAD/DEAH_box_helicase_dom"/>
</dbReference>
<dbReference type="InterPro" id="IPR001650">
    <property type="entry name" value="Helicase_C-like"/>
</dbReference>
<dbReference type="GO" id="GO:0003723">
    <property type="term" value="F:RNA binding"/>
    <property type="evidence" value="ECO:0007669"/>
    <property type="project" value="InterPro"/>
</dbReference>
<dbReference type="FunFam" id="3.40.50.300:FF:000141">
    <property type="entry name" value="ATP-dependent RNA helicase DOB1"/>
    <property type="match status" value="1"/>
</dbReference>
<dbReference type="STRING" id="701091.M2VA85"/>
<dbReference type="SMART" id="SM00490">
    <property type="entry name" value="HELICc"/>
    <property type="match status" value="1"/>
</dbReference>
<dbReference type="GO" id="GO:0005524">
    <property type="term" value="F:ATP binding"/>
    <property type="evidence" value="ECO:0007669"/>
    <property type="project" value="UniProtKB-KW"/>
</dbReference>
<feature type="region of interest" description="Disordered" evidence="9">
    <location>
        <begin position="1"/>
        <end position="81"/>
    </location>
</feature>
<dbReference type="InterPro" id="IPR016438">
    <property type="entry name" value="SKI2-like"/>
</dbReference>
<evidence type="ECO:0000259" key="10">
    <source>
        <dbReference type="PROSITE" id="PS51192"/>
    </source>
</evidence>
<evidence type="ECO:0000256" key="7">
    <source>
        <dbReference type="ARBA" id="ARBA00023242"/>
    </source>
</evidence>
<dbReference type="PROSITE" id="PS51194">
    <property type="entry name" value="HELICASE_CTER"/>
    <property type="match status" value="1"/>
</dbReference>
<dbReference type="Gene3D" id="1.10.3380.30">
    <property type="match status" value="1"/>
</dbReference>
<dbReference type="Pfam" id="PF13234">
    <property type="entry name" value="MTR4_beta-barrel"/>
    <property type="match status" value="1"/>
</dbReference>
<dbReference type="OrthoDB" id="64767at2759"/>
<dbReference type="AlphaFoldDB" id="M2VA85"/>
<dbReference type="FunFam" id="2.40.30.300:FF:000001">
    <property type="entry name" value="Mtr4 exosome RNA helicase"/>
    <property type="match status" value="1"/>
</dbReference>
<sequence length="1060" mass="119594">MDDDMFEVFEGGPSKDAAPRKTKKRQANGDVKSPVPVEDATMSDAPAEAQGGANENSAAETLKKRQKRDAEPEPIVTDDFETEQSREVAAAAGLQAQTQDGQAVVLSHQVRHQVALPPDYDYVPISEHKPPTEPARTWPFALDPFQQVSIASIQRNESVLVSAHTSAGKTVVAEYAIAQCLKNNQRVIYTSPIKALSNQKYREFMAEFGDVGLMTGDVTINPTATCLVMTTEILRSMLYRGSEIMREVAWVVFDEVHYLRDKSRGVVWEETIILLPDKVRYVFLSATIPNSMQFAEWITKTHSQPCHVVYTDFRPTPLQHYFFPAGADGIHLVVDEKGVFREENFQKAMSSIADKAGTAAKDFMAKRKGKGKDKKTNTGGNREQTDIYKIVKMIMVKSYNPVIVFSFSKRECENYALAMSSLAFNDESEKAMVTKVFNSAIEMLSEEDRQLPQIQNILPLLRRGVGVHHSGLLPILKETIEILFQEGLIKVLFATETFSIGLNMPAKTVVFTSVRKFDGVSQRWVTPSEFIQMSGRAGRRGLDDRGIVIMMIDEQMEPAVAKEIVRGQQDNLNSAFHLGYNMILNLMRVEGISPEFMLERCFYQFQSTAGVSNLEKQLEELEQEKLNTTIIDEAAVKDYYNLRQQLDTHTKDMRDVIIHPNYCLPFLQGGRLVKVSYKDHDFGWGAVVAFAPRKANKGEVLPPQESYIVDVLLIVGSDNKFAPVVNDGLPPGVRPPAPGDKGKMEVVPVVLNCIESIGHLRVFLPNDLKSTEQRNNVRKALNEVKKRFPDGIAILDPIENMNIKDESFKRLLRKIEVLESRLLSNPLHNSPRLPELYSQYAKKIAIGEKIKNTKKEIANALSVIQLDELKSRKRVLRRLGFIDDADVVQLKARVACEISTGDELVLSELLFNRFFNELSPEQCAACLSCFIFEEKTQEVPALKEELAKPYREIQQQARVIAKMSQESKLTLNEEEYLKSFKYELMEVVFAWSKGATFSEICKMTDVYEGSLIRLFRRLEELLRQIAQAAKVMGSEELEQKFTAALELVRRDLVAAQSLYL</sequence>
<dbReference type="SUPFAM" id="SSF52540">
    <property type="entry name" value="P-loop containing nucleoside triphosphate hydrolases"/>
    <property type="match status" value="1"/>
</dbReference>
<dbReference type="Pfam" id="PF00271">
    <property type="entry name" value="Helicase_C"/>
    <property type="match status" value="1"/>
</dbReference>
<dbReference type="Pfam" id="PF00270">
    <property type="entry name" value="DEAD"/>
    <property type="match status" value="1"/>
</dbReference>
<keyword evidence="13" id="KW-1185">Reference proteome</keyword>
<comment type="subcellular location">
    <subcellularLocation>
        <location evidence="1">Nucleus</location>
    </subcellularLocation>
</comment>
<dbReference type="PANTHER" id="PTHR12131:SF7">
    <property type="entry name" value="EXOSOME RNA HELICASE MTR4"/>
    <property type="match status" value="1"/>
</dbReference>
<reference evidence="13" key="2">
    <citation type="journal article" date="2013" name="PLoS Genet.">
        <title>Comparative genome structure, secondary metabolite, and effector coding capacity across Cochliobolus pathogens.</title>
        <authorList>
            <person name="Condon B.J."/>
            <person name="Leng Y."/>
            <person name="Wu D."/>
            <person name="Bushley K.E."/>
            <person name="Ohm R.A."/>
            <person name="Otillar R."/>
            <person name="Martin J."/>
            <person name="Schackwitz W."/>
            <person name="Grimwood J."/>
            <person name="MohdZainudin N."/>
            <person name="Xue C."/>
            <person name="Wang R."/>
            <person name="Manning V.A."/>
            <person name="Dhillon B."/>
            <person name="Tu Z.J."/>
            <person name="Steffenson B.J."/>
            <person name="Salamov A."/>
            <person name="Sun H."/>
            <person name="Lowry S."/>
            <person name="LaButti K."/>
            <person name="Han J."/>
            <person name="Copeland A."/>
            <person name="Lindquist E."/>
            <person name="Barry K."/>
            <person name="Schmutz J."/>
            <person name="Baker S.E."/>
            <person name="Ciuffetti L.M."/>
            <person name="Grigoriev I.V."/>
            <person name="Zhong S."/>
            <person name="Turgeon B.G."/>
        </authorList>
    </citation>
    <scope>NUCLEOTIDE SEQUENCE [LARGE SCALE GENOMIC DNA]</scope>
    <source>
        <strain evidence="13">C5 / ATCC 48332 / race O</strain>
    </source>
</reference>
<dbReference type="CDD" id="cd18795">
    <property type="entry name" value="SF2_C_Ski2"/>
    <property type="match status" value="1"/>
</dbReference>
<dbReference type="FunFam" id="3.40.50.300:FF:000083">
    <property type="entry name" value="ATP-dependent RNA helicase DOB1"/>
    <property type="match status" value="1"/>
</dbReference>
<keyword evidence="8" id="KW-0175">Coiled coil</keyword>
<dbReference type="PIRSF" id="PIRSF005198">
    <property type="entry name" value="Antiviral_helicase_SKI2"/>
    <property type="match status" value="1"/>
</dbReference>
<evidence type="ECO:0000256" key="5">
    <source>
        <dbReference type="ARBA" id="ARBA00022806"/>
    </source>
</evidence>
<dbReference type="GO" id="GO:0016787">
    <property type="term" value="F:hydrolase activity"/>
    <property type="evidence" value="ECO:0007669"/>
    <property type="project" value="UniProtKB-KW"/>
</dbReference>
<feature type="coiled-coil region" evidence="8">
    <location>
        <begin position="604"/>
        <end position="631"/>
    </location>
</feature>
<protein>
    <recommendedName>
        <fullName evidence="14">ATP-dependent RNA helicase DOB1</fullName>
    </recommendedName>
</protein>
<dbReference type="CDD" id="cd13154">
    <property type="entry name" value="KOW_Mtr4"/>
    <property type="match status" value="1"/>
</dbReference>
<dbReference type="Pfam" id="PF08148">
    <property type="entry name" value="DSHCT"/>
    <property type="match status" value="1"/>
</dbReference>
<dbReference type="Gene3D" id="2.40.30.300">
    <property type="match status" value="1"/>
</dbReference>
<dbReference type="FunFam" id="1.10.3380.30:FF:000003">
    <property type="entry name" value="ATP dependent RNA helicase (Dob1)"/>
    <property type="match status" value="1"/>
</dbReference>
<evidence type="ECO:0000256" key="1">
    <source>
        <dbReference type="ARBA" id="ARBA00004123"/>
    </source>
</evidence>
<comment type="similarity">
    <text evidence="2">Belongs to the helicase family. SKI2 subfamily.</text>
</comment>
<evidence type="ECO:0000256" key="3">
    <source>
        <dbReference type="ARBA" id="ARBA00022741"/>
    </source>
</evidence>
<dbReference type="InterPro" id="IPR014001">
    <property type="entry name" value="Helicase_ATP-bd"/>
</dbReference>
<dbReference type="InterPro" id="IPR027417">
    <property type="entry name" value="P-loop_NTPase"/>
</dbReference>
<name>M2VA85_COCH5</name>
<organism evidence="12 13">
    <name type="scientific">Cochliobolus heterostrophus (strain C5 / ATCC 48332 / race O)</name>
    <name type="common">Southern corn leaf blight fungus</name>
    <name type="synonym">Bipolaris maydis</name>
    <dbReference type="NCBI Taxonomy" id="701091"/>
    <lineage>
        <taxon>Eukaryota</taxon>
        <taxon>Fungi</taxon>
        <taxon>Dikarya</taxon>
        <taxon>Ascomycota</taxon>
        <taxon>Pezizomycotina</taxon>
        <taxon>Dothideomycetes</taxon>
        <taxon>Pleosporomycetidae</taxon>
        <taxon>Pleosporales</taxon>
        <taxon>Pleosporineae</taxon>
        <taxon>Pleosporaceae</taxon>
        <taxon>Bipolaris</taxon>
    </lineage>
</organism>
<evidence type="ECO:0000259" key="11">
    <source>
        <dbReference type="PROSITE" id="PS51194"/>
    </source>
</evidence>
<dbReference type="SMART" id="SM01142">
    <property type="entry name" value="DSHCT"/>
    <property type="match status" value="1"/>
</dbReference>
<dbReference type="InterPro" id="IPR048392">
    <property type="entry name" value="MTR4-like_stalk"/>
</dbReference>
<feature type="domain" description="Helicase C-terminal" evidence="11">
    <location>
        <begin position="386"/>
        <end position="590"/>
    </location>
</feature>
<dbReference type="CDD" id="cd18024">
    <property type="entry name" value="DEXHc_Mtr4-like"/>
    <property type="match status" value="1"/>
</dbReference>
<proteinExistence type="inferred from homology"/>
<dbReference type="PANTHER" id="PTHR12131">
    <property type="entry name" value="ATP-DEPENDENT RNA AND DNA HELICASE"/>
    <property type="match status" value="1"/>
</dbReference>
<dbReference type="GO" id="GO:0005634">
    <property type="term" value="C:nucleus"/>
    <property type="evidence" value="ECO:0007669"/>
    <property type="project" value="UniProtKB-SubCell"/>
</dbReference>
<dbReference type="InterPro" id="IPR025696">
    <property type="entry name" value="Beta-barrel_MTR4"/>
</dbReference>
<dbReference type="Pfam" id="PF21408">
    <property type="entry name" value="MTR4-like_stalk"/>
    <property type="match status" value="1"/>
</dbReference>
<evidence type="ECO:0000313" key="13">
    <source>
        <dbReference type="Proteomes" id="UP000016936"/>
    </source>
</evidence>
<dbReference type="Proteomes" id="UP000016936">
    <property type="component" value="Unassembled WGS sequence"/>
</dbReference>
<dbReference type="PROSITE" id="PS51192">
    <property type="entry name" value="HELICASE_ATP_BIND_1"/>
    <property type="match status" value="1"/>
</dbReference>
<dbReference type="Gene3D" id="3.40.50.300">
    <property type="entry name" value="P-loop containing nucleotide triphosphate hydrolases"/>
    <property type="match status" value="2"/>
</dbReference>
<dbReference type="GO" id="GO:0003724">
    <property type="term" value="F:RNA helicase activity"/>
    <property type="evidence" value="ECO:0007669"/>
    <property type="project" value="InterPro"/>
</dbReference>
<keyword evidence="7" id="KW-0539">Nucleus</keyword>
<gene>
    <name evidence="12" type="ORF">COCHEDRAFT_1123125</name>
</gene>
<dbReference type="GO" id="GO:0000460">
    <property type="term" value="P:maturation of 5.8S rRNA"/>
    <property type="evidence" value="ECO:0007669"/>
    <property type="project" value="TreeGrafter"/>
</dbReference>
<evidence type="ECO:0000256" key="2">
    <source>
        <dbReference type="ARBA" id="ARBA00010140"/>
    </source>
</evidence>
<reference evidence="12 13" key="1">
    <citation type="journal article" date="2012" name="PLoS Pathog.">
        <title>Diverse lifestyles and strategies of plant pathogenesis encoded in the genomes of eighteen Dothideomycetes fungi.</title>
        <authorList>
            <person name="Ohm R.A."/>
            <person name="Feau N."/>
            <person name="Henrissat B."/>
            <person name="Schoch C.L."/>
            <person name="Horwitz B.A."/>
            <person name="Barry K.W."/>
            <person name="Condon B.J."/>
            <person name="Copeland A.C."/>
            <person name="Dhillon B."/>
            <person name="Glaser F."/>
            <person name="Hesse C.N."/>
            <person name="Kosti I."/>
            <person name="LaButti K."/>
            <person name="Lindquist E.A."/>
            <person name="Lucas S."/>
            <person name="Salamov A.A."/>
            <person name="Bradshaw R.E."/>
            <person name="Ciuffetti L."/>
            <person name="Hamelin R.C."/>
            <person name="Kema G.H.J."/>
            <person name="Lawrence C."/>
            <person name="Scott J.A."/>
            <person name="Spatafora J.W."/>
            <person name="Turgeon B.G."/>
            <person name="de Wit P.J.G.M."/>
            <person name="Zhong S."/>
            <person name="Goodwin S.B."/>
            <person name="Grigoriev I.V."/>
        </authorList>
    </citation>
    <scope>NUCLEOTIDE SEQUENCE [LARGE SCALE GENOMIC DNA]</scope>
    <source>
        <strain evidence="13">C5 / ATCC 48332 / race O</strain>
    </source>
</reference>
<dbReference type="InterPro" id="IPR050699">
    <property type="entry name" value="RNA-DNA_Helicase"/>
</dbReference>
<feature type="domain" description="Helicase ATP-binding" evidence="10">
    <location>
        <begin position="150"/>
        <end position="306"/>
    </location>
</feature>
<keyword evidence="3" id="KW-0547">Nucleotide-binding</keyword>
<dbReference type="EMBL" id="KB445569">
    <property type="protein sequence ID" value="EMD96633.1"/>
    <property type="molecule type" value="Genomic_DNA"/>
</dbReference>
<evidence type="ECO:0008006" key="14">
    <source>
        <dbReference type="Google" id="ProtNLM"/>
    </source>
</evidence>
<evidence type="ECO:0000256" key="9">
    <source>
        <dbReference type="SAM" id="MobiDB-lite"/>
    </source>
</evidence>
<keyword evidence="5" id="KW-0347">Helicase</keyword>
<dbReference type="HOGENOM" id="CLU_002902_0_1_1"/>
<dbReference type="OMA" id="IMLKNYN"/>
<keyword evidence="4" id="KW-0378">Hydrolase</keyword>
<dbReference type="eggNOG" id="KOG0948">
    <property type="taxonomic scope" value="Eukaryota"/>
</dbReference>
<dbReference type="InterPro" id="IPR012961">
    <property type="entry name" value="Ski2/MTR4_C"/>
</dbReference>
<feature type="coiled-coil region" evidence="8">
    <location>
        <begin position="1011"/>
        <end position="1038"/>
    </location>
</feature>
<dbReference type="GO" id="GO:0006401">
    <property type="term" value="P:RNA catabolic process"/>
    <property type="evidence" value="ECO:0007669"/>
    <property type="project" value="InterPro"/>
</dbReference>
<keyword evidence="6" id="KW-0067">ATP-binding</keyword>
<dbReference type="SMART" id="SM00487">
    <property type="entry name" value="DEXDc"/>
    <property type="match status" value="1"/>
</dbReference>
<evidence type="ECO:0000256" key="8">
    <source>
        <dbReference type="SAM" id="Coils"/>
    </source>
</evidence>
<evidence type="ECO:0000256" key="4">
    <source>
        <dbReference type="ARBA" id="ARBA00022801"/>
    </source>
</evidence>
<evidence type="ECO:0000256" key="6">
    <source>
        <dbReference type="ARBA" id="ARBA00022840"/>
    </source>
</evidence>
<accession>M2VA85</accession>